<evidence type="ECO:0000259" key="12">
    <source>
        <dbReference type="PROSITE" id="PS51194"/>
    </source>
</evidence>
<dbReference type="SMART" id="SM00356">
    <property type="entry name" value="ZnF_C3H1"/>
    <property type="match status" value="2"/>
</dbReference>
<dbReference type="GO" id="GO:0016787">
    <property type="term" value="F:hydrolase activity"/>
    <property type="evidence" value="ECO:0007669"/>
    <property type="project" value="UniProtKB-KW"/>
</dbReference>
<keyword evidence="1 8" id="KW-0479">Metal-binding</keyword>
<dbReference type="AlphaFoldDB" id="A0A843W7A0"/>
<evidence type="ECO:0000256" key="1">
    <source>
        <dbReference type="ARBA" id="ARBA00022723"/>
    </source>
</evidence>
<evidence type="ECO:0000313" key="13">
    <source>
        <dbReference type="EMBL" id="MQM01561.1"/>
    </source>
</evidence>
<evidence type="ECO:0000256" key="8">
    <source>
        <dbReference type="PROSITE-ProRule" id="PRU00723"/>
    </source>
</evidence>
<dbReference type="InterPro" id="IPR027417">
    <property type="entry name" value="P-loop_NTPase"/>
</dbReference>
<dbReference type="PANTHER" id="PTHR18934:SF221">
    <property type="entry name" value="ATP-DEPENDENT RNA HELICASE DHX34-RELATED"/>
    <property type="match status" value="1"/>
</dbReference>
<evidence type="ECO:0000256" key="9">
    <source>
        <dbReference type="SAM" id="MobiDB-lite"/>
    </source>
</evidence>
<keyword evidence="5" id="KW-0347">Helicase</keyword>
<dbReference type="GO" id="GO:0003723">
    <property type="term" value="F:RNA binding"/>
    <property type="evidence" value="ECO:0007669"/>
    <property type="project" value="TreeGrafter"/>
</dbReference>
<keyword evidence="6 8" id="KW-0862">Zinc</keyword>
<feature type="compositionally biased region" description="Low complexity" evidence="9">
    <location>
        <begin position="31"/>
        <end position="52"/>
    </location>
</feature>
<dbReference type="OrthoDB" id="66977at2759"/>
<dbReference type="SMART" id="SM00490">
    <property type="entry name" value="HELICc"/>
    <property type="match status" value="1"/>
</dbReference>
<accession>A0A843W7A0</accession>
<dbReference type="GO" id="GO:0004386">
    <property type="term" value="F:helicase activity"/>
    <property type="evidence" value="ECO:0007669"/>
    <property type="project" value="UniProtKB-KW"/>
</dbReference>
<evidence type="ECO:0000256" key="3">
    <source>
        <dbReference type="ARBA" id="ARBA00022771"/>
    </source>
</evidence>
<dbReference type="GO" id="GO:0008270">
    <property type="term" value="F:zinc ion binding"/>
    <property type="evidence" value="ECO:0007669"/>
    <property type="project" value="UniProtKB-KW"/>
</dbReference>
<dbReference type="Proteomes" id="UP000652761">
    <property type="component" value="Unassembled WGS sequence"/>
</dbReference>
<dbReference type="Pfam" id="PF00271">
    <property type="entry name" value="Helicase_C"/>
    <property type="match status" value="1"/>
</dbReference>
<dbReference type="InterPro" id="IPR014001">
    <property type="entry name" value="Helicase_ATP-bd"/>
</dbReference>
<dbReference type="InterPro" id="IPR000571">
    <property type="entry name" value="Znf_CCCH"/>
</dbReference>
<feature type="non-terminal residue" evidence="13">
    <location>
        <position position="1"/>
    </location>
</feature>
<dbReference type="SUPFAM" id="SSF52540">
    <property type="entry name" value="P-loop containing nucleoside triphosphate hydrolases"/>
    <property type="match status" value="1"/>
</dbReference>
<name>A0A843W7A0_COLES</name>
<keyword evidence="14" id="KW-1185">Reference proteome</keyword>
<dbReference type="Gene3D" id="4.10.1000.10">
    <property type="entry name" value="Zinc finger, CCCH-type"/>
    <property type="match status" value="1"/>
</dbReference>
<evidence type="ECO:0000259" key="11">
    <source>
        <dbReference type="PROSITE" id="PS51192"/>
    </source>
</evidence>
<evidence type="ECO:0000256" key="2">
    <source>
        <dbReference type="ARBA" id="ARBA00022741"/>
    </source>
</evidence>
<feature type="domain" description="Helicase C-terminal" evidence="12">
    <location>
        <begin position="295"/>
        <end position="480"/>
    </location>
</feature>
<evidence type="ECO:0000259" key="10">
    <source>
        <dbReference type="PROSITE" id="PS50103"/>
    </source>
</evidence>
<evidence type="ECO:0000256" key="7">
    <source>
        <dbReference type="ARBA" id="ARBA00022840"/>
    </source>
</evidence>
<evidence type="ECO:0000256" key="4">
    <source>
        <dbReference type="ARBA" id="ARBA00022801"/>
    </source>
</evidence>
<feature type="domain" description="C3H1-type" evidence="10">
    <location>
        <begin position="798"/>
        <end position="825"/>
    </location>
</feature>
<dbReference type="SMART" id="SM00487">
    <property type="entry name" value="DEXDc"/>
    <property type="match status" value="1"/>
</dbReference>
<dbReference type="CDD" id="cd18791">
    <property type="entry name" value="SF2_C_RHA"/>
    <property type="match status" value="1"/>
</dbReference>
<feature type="region of interest" description="Disordered" evidence="9">
    <location>
        <begin position="1"/>
        <end position="61"/>
    </location>
</feature>
<dbReference type="PANTHER" id="PTHR18934">
    <property type="entry name" value="ATP-DEPENDENT RNA HELICASE"/>
    <property type="match status" value="1"/>
</dbReference>
<keyword evidence="7" id="KW-0067">ATP-binding</keyword>
<reference evidence="13" key="1">
    <citation type="submission" date="2017-07" db="EMBL/GenBank/DDBJ databases">
        <title>Taro Niue Genome Assembly and Annotation.</title>
        <authorList>
            <person name="Atibalentja N."/>
            <person name="Keating K."/>
            <person name="Fields C.J."/>
        </authorList>
    </citation>
    <scope>NUCLEOTIDE SEQUENCE</scope>
    <source>
        <strain evidence="13">Niue_2</strain>
        <tissue evidence="13">Leaf</tissue>
    </source>
</reference>
<dbReference type="CDD" id="cd17917">
    <property type="entry name" value="DEXHc_RHA-like"/>
    <property type="match status" value="1"/>
</dbReference>
<evidence type="ECO:0000256" key="5">
    <source>
        <dbReference type="ARBA" id="ARBA00022806"/>
    </source>
</evidence>
<organism evidence="13 14">
    <name type="scientific">Colocasia esculenta</name>
    <name type="common">Wild taro</name>
    <name type="synonym">Arum esculentum</name>
    <dbReference type="NCBI Taxonomy" id="4460"/>
    <lineage>
        <taxon>Eukaryota</taxon>
        <taxon>Viridiplantae</taxon>
        <taxon>Streptophyta</taxon>
        <taxon>Embryophyta</taxon>
        <taxon>Tracheophyta</taxon>
        <taxon>Spermatophyta</taxon>
        <taxon>Magnoliopsida</taxon>
        <taxon>Liliopsida</taxon>
        <taxon>Araceae</taxon>
        <taxon>Aroideae</taxon>
        <taxon>Colocasieae</taxon>
        <taxon>Colocasia</taxon>
    </lineage>
</organism>
<feature type="zinc finger region" description="C3H1-type" evidence="8">
    <location>
        <begin position="798"/>
        <end position="825"/>
    </location>
</feature>
<feature type="domain" description="C3H1-type" evidence="10">
    <location>
        <begin position="770"/>
        <end position="797"/>
    </location>
</feature>
<feature type="domain" description="Helicase ATP-binding" evidence="11">
    <location>
        <begin position="75"/>
        <end position="236"/>
    </location>
</feature>
<dbReference type="PROSITE" id="PS51194">
    <property type="entry name" value="HELICASE_CTER"/>
    <property type="match status" value="1"/>
</dbReference>
<keyword evidence="3 8" id="KW-0863">Zinc-finger</keyword>
<feature type="zinc finger region" description="C3H1-type" evidence="8">
    <location>
        <begin position="770"/>
        <end position="797"/>
    </location>
</feature>
<protein>
    <recommendedName>
        <fullName evidence="15">Zinc finger CCCH domain-containing protein 4</fullName>
    </recommendedName>
</protein>
<dbReference type="PROSITE" id="PS51192">
    <property type="entry name" value="HELICASE_ATP_BIND_1"/>
    <property type="match status" value="1"/>
</dbReference>
<proteinExistence type="predicted"/>
<dbReference type="SUPFAM" id="SSF90229">
    <property type="entry name" value="CCCH zinc finger"/>
    <property type="match status" value="1"/>
</dbReference>
<evidence type="ECO:0000256" key="6">
    <source>
        <dbReference type="ARBA" id="ARBA00022833"/>
    </source>
</evidence>
<dbReference type="InterPro" id="IPR011545">
    <property type="entry name" value="DEAD/DEAH_box_helicase_dom"/>
</dbReference>
<evidence type="ECO:0008006" key="15">
    <source>
        <dbReference type="Google" id="ProtNLM"/>
    </source>
</evidence>
<sequence>MLSPSAMAKTMLEQDAPCSSTPGPAAPAVTGSAAGDGASSSSSYSSAATSSHAAEHSSFRRRSTLPVTALRDKIVEKIRENRVTLIVGDTGCGKSSQVPQFLLEENMEPILCTQPRRFAVVAIAKMVAESRGCEVGSEVGYHIGHSNVTGPRSRIVFKTSGVLLEQMRDKGLAALKYKVIILDEVHERSVESDLVLACVKQFMMRKNDLRVVLMSATADILRYKDYFKDLGRGERVEVLAIPSSPQHTIYQRKTYYLEQVAELLGINSEFLSFTYCSGMQPSLAIADMKPEVHSLIHKLVLHIHENEPDIEKSILIFLPTYYSLEQQWALIKPLSSLFKVHILHRSVDTERALLAMKVWKSQRKVILATNIAESSVTIPGVAFVIDSCRSLSVFWDYNRKKDSAELVWVSKSQAEQRKGRTGRTCDGQIYRLVTRTFYSSMNEHEYPAILRLSLRQQVLTICCAESKAINDSRVLLQKVLDPPNPDVVEDSLSLLVHINALERPISHRGRYEPTFYGRLLDSLSLSFDASVLALKFGEIGFLREGILVAILMDVQPLPIIQPFGQQTLYAEYLDGYFGGDAEIGKKENVFMGNLCAFQFWQHVFKDKHRLEHLKQIVIVDGLKASPSSVLKLEDEWCYNHNLVQTSLHNIAEIYENVLSTIHKFRPKLLEKANRLAAHYGVHRFKHTCDMQSDLDHLVGELDALDVDGEGPDSGTERRKCLALPFVSSLDFSAMDIANKLAQLIKEIRVQFTEDNTLNDGGELNGIVGQSNSTILCKFHMNGLCSKGYECTFSHSPCAKAPPCKFFYTFQGCRNGSLCFYSHDSGLHSSFDTSVCSRENETPSVHTFLNFLPAFGTGCVLVLNDADMKFSSNLSRVYDPSNVIVVTSNSNVSTVGPSSEGLTLVHNMSDRHPCSFIIHTQGKDSIAWSKVKCILWFADTGSDGAQDHHHGLKGFFEHLAVRLLAEAFYDVRAIIIMNNDKFAQAQVEKLARECFFFLVRSFPFDETSLGKFAEDHGVPRPMRASLPACYVFEMRPPSVSQFGEY</sequence>
<keyword evidence="4" id="KW-0378">Hydrolase</keyword>
<dbReference type="Pfam" id="PF00270">
    <property type="entry name" value="DEAD"/>
    <property type="match status" value="1"/>
</dbReference>
<comment type="caution">
    <text evidence="13">The sequence shown here is derived from an EMBL/GenBank/DDBJ whole genome shotgun (WGS) entry which is preliminary data.</text>
</comment>
<keyword evidence="2" id="KW-0547">Nucleotide-binding</keyword>
<dbReference type="EMBL" id="NMUH01002697">
    <property type="protein sequence ID" value="MQM01561.1"/>
    <property type="molecule type" value="Genomic_DNA"/>
</dbReference>
<dbReference type="GO" id="GO:0005524">
    <property type="term" value="F:ATP binding"/>
    <property type="evidence" value="ECO:0007669"/>
    <property type="project" value="UniProtKB-KW"/>
</dbReference>
<gene>
    <name evidence="13" type="ORF">Taro_034320</name>
</gene>
<dbReference type="InterPro" id="IPR001650">
    <property type="entry name" value="Helicase_C-like"/>
</dbReference>
<dbReference type="Gene3D" id="3.40.50.300">
    <property type="entry name" value="P-loop containing nucleotide triphosphate hydrolases"/>
    <property type="match status" value="2"/>
</dbReference>
<dbReference type="InterPro" id="IPR036855">
    <property type="entry name" value="Znf_CCCH_sf"/>
</dbReference>
<dbReference type="PROSITE" id="PS50103">
    <property type="entry name" value="ZF_C3H1"/>
    <property type="match status" value="2"/>
</dbReference>
<evidence type="ECO:0000313" key="14">
    <source>
        <dbReference type="Proteomes" id="UP000652761"/>
    </source>
</evidence>